<dbReference type="Proteomes" id="UP000254161">
    <property type="component" value="Unassembled WGS sequence"/>
</dbReference>
<dbReference type="GO" id="GO:0008701">
    <property type="term" value="F:4-hydroxy-2-oxovalerate aldolase activity"/>
    <property type="evidence" value="ECO:0007669"/>
    <property type="project" value="UniProtKB-EC"/>
</dbReference>
<keyword evidence="2" id="KW-0456">Lyase</keyword>
<sequence length="330" mass="37867">MNIQILDCTLRDGSHINNGKFGKEKIRQIITGLIEANIDIIEVGLLQNHQCGVDFSIFNSIDFVDQCLSSIEKKNSKFSLMLRTDRVDFNKLAKSPKVDFIRIALYQEHLNDIKRYGEKAKELGYEIIFNPIAITKYSPNEIQFLIKTLEELKPYGISLVDTFGSFTLNEFEKVLKIFDENLSPNITLGIHLHQNLNLAPSLAAKATKLIINRDLIIDSSLSGMGRVPGNLQSELFANYLNQNFNHQYNIEKLLSLTALIEEFKILNRWGYNPIYMYSASLNIDRTYPEFFEKMGFCIENNLNLQKICKEKGIGSKFNEEEAQKIINSYN</sequence>
<evidence type="ECO:0000259" key="1">
    <source>
        <dbReference type="Pfam" id="PF00682"/>
    </source>
</evidence>
<dbReference type="SUPFAM" id="SSF51569">
    <property type="entry name" value="Aldolase"/>
    <property type="match status" value="1"/>
</dbReference>
<gene>
    <name evidence="2" type="primary">mhpE</name>
    <name evidence="2" type="ORF">NCTC12264_01633</name>
</gene>
<evidence type="ECO:0000313" key="3">
    <source>
        <dbReference type="Proteomes" id="UP000254161"/>
    </source>
</evidence>
<name>A0A381EKB9_CAMUP</name>
<dbReference type="RefSeq" id="WP_115630886.1">
    <property type="nucleotide sequence ID" value="NZ_JANKIR010000054.1"/>
</dbReference>
<dbReference type="EMBL" id="UFUZ01000001">
    <property type="protein sequence ID" value="SUX27389.1"/>
    <property type="molecule type" value="Genomic_DNA"/>
</dbReference>
<dbReference type="AlphaFoldDB" id="A0A381EKB9"/>
<reference evidence="2 3" key="1">
    <citation type="submission" date="2018-06" db="EMBL/GenBank/DDBJ databases">
        <authorList>
            <consortium name="Pathogen Informatics"/>
            <person name="Doyle S."/>
        </authorList>
    </citation>
    <scope>NUCLEOTIDE SEQUENCE [LARGE SCALE GENOMIC DNA]</scope>
    <source>
        <strain evidence="2 3">NCTC12264</strain>
    </source>
</reference>
<dbReference type="Gene3D" id="3.20.20.70">
    <property type="entry name" value="Aldolase class I"/>
    <property type="match status" value="1"/>
</dbReference>
<accession>A0A381EKB9</accession>
<evidence type="ECO:0000313" key="2">
    <source>
        <dbReference type="EMBL" id="SUX27389.1"/>
    </source>
</evidence>
<organism evidence="2 3">
    <name type="scientific">Campylobacter upsaliensis</name>
    <dbReference type="NCBI Taxonomy" id="28080"/>
    <lineage>
        <taxon>Bacteria</taxon>
        <taxon>Pseudomonadati</taxon>
        <taxon>Campylobacterota</taxon>
        <taxon>Epsilonproteobacteria</taxon>
        <taxon>Campylobacterales</taxon>
        <taxon>Campylobacteraceae</taxon>
        <taxon>Campylobacter</taxon>
    </lineage>
</organism>
<dbReference type="Pfam" id="PF00682">
    <property type="entry name" value="HMGL-like"/>
    <property type="match status" value="1"/>
</dbReference>
<protein>
    <submittedName>
        <fullName evidence="2">4-hydroxy-2-oxovalerate aldolase</fullName>
        <ecNumber evidence="2">4.1.3.39</ecNumber>
    </submittedName>
</protein>
<dbReference type="InterPro" id="IPR000891">
    <property type="entry name" value="PYR_CT"/>
</dbReference>
<dbReference type="InterPro" id="IPR013785">
    <property type="entry name" value="Aldolase_TIM"/>
</dbReference>
<proteinExistence type="predicted"/>
<feature type="domain" description="Pyruvate carboxyltransferase" evidence="1">
    <location>
        <begin position="3"/>
        <end position="260"/>
    </location>
</feature>
<dbReference type="EC" id="4.1.3.39" evidence="2"/>
<dbReference type="CDD" id="cd07944">
    <property type="entry name" value="DRE_TIM_HOA_like"/>
    <property type="match status" value="1"/>
</dbReference>